<accession>A0A8J5FTD0</accession>
<reference evidence="2 3" key="1">
    <citation type="submission" date="2020-08" db="EMBL/GenBank/DDBJ databases">
        <title>Plant Genome Project.</title>
        <authorList>
            <person name="Zhang R.-G."/>
        </authorList>
    </citation>
    <scope>NUCLEOTIDE SEQUENCE [LARGE SCALE GENOMIC DNA]</scope>
    <source>
        <tissue evidence="2">Rhizome</tissue>
    </source>
</reference>
<dbReference type="GO" id="GO:0009507">
    <property type="term" value="C:chloroplast"/>
    <property type="evidence" value="ECO:0007669"/>
    <property type="project" value="TreeGrafter"/>
</dbReference>
<dbReference type="PANTHER" id="PTHR47869">
    <property type="entry name" value="OS03G0410700 PROTEIN"/>
    <property type="match status" value="1"/>
</dbReference>
<feature type="region of interest" description="Disordered" evidence="1">
    <location>
        <begin position="41"/>
        <end position="71"/>
    </location>
</feature>
<evidence type="ECO:0000313" key="2">
    <source>
        <dbReference type="EMBL" id="KAG6492570.1"/>
    </source>
</evidence>
<proteinExistence type="predicted"/>
<organism evidence="2 3">
    <name type="scientific">Zingiber officinale</name>
    <name type="common">Ginger</name>
    <name type="synonym">Amomum zingiber</name>
    <dbReference type="NCBI Taxonomy" id="94328"/>
    <lineage>
        <taxon>Eukaryota</taxon>
        <taxon>Viridiplantae</taxon>
        <taxon>Streptophyta</taxon>
        <taxon>Embryophyta</taxon>
        <taxon>Tracheophyta</taxon>
        <taxon>Spermatophyta</taxon>
        <taxon>Magnoliopsida</taxon>
        <taxon>Liliopsida</taxon>
        <taxon>Zingiberales</taxon>
        <taxon>Zingiberaceae</taxon>
        <taxon>Zingiber</taxon>
    </lineage>
</organism>
<dbReference type="EMBL" id="JACMSC010000013">
    <property type="protein sequence ID" value="KAG6492570.1"/>
    <property type="molecule type" value="Genomic_DNA"/>
</dbReference>
<name>A0A8J5FTD0_ZINOF</name>
<dbReference type="AlphaFoldDB" id="A0A8J5FTD0"/>
<evidence type="ECO:0000256" key="1">
    <source>
        <dbReference type="SAM" id="MobiDB-lite"/>
    </source>
</evidence>
<dbReference type="Proteomes" id="UP000734854">
    <property type="component" value="Unassembled WGS sequence"/>
</dbReference>
<sequence>MNSKARELADRDEKAVITTGVPYTIIRTGLLQSVPSGNQSFRFSKVNEPSGGPANYRANYGGGQGRQAQQQ</sequence>
<gene>
    <name evidence="2" type="ORF">ZIOFF_047533</name>
</gene>
<protein>
    <recommendedName>
        <fullName evidence="4">NAD(P)-binding domain-containing protein</fullName>
    </recommendedName>
</protein>
<dbReference type="PANTHER" id="PTHR47869:SF2">
    <property type="entry name" value="OS03G0410700 PROTEIN"/>
    <property type="match status" value="1"/>
</dbReference>
<comment type="caution">
    <text evidence="2">The sequence shown here is derived from an EMBL/GenBank/DDBJ whole genome shotgun (WGS) entry which is preliminary data.</text>
</comment>
<keyword evidence="3" id="KW-1185">Reference proteome</keyword>
<evidence type="ECO:0000313" key="3">
    <source>
        <dbReference type="Proteomes" id="UP000734854"/>
    </source>
</evidence>
<evidence type="ECO:0008006" key="4">
    <source>
        <dbReference type="Google" id="ProtNLM"/>
    </source>
</evidence>